<dbReference type="AlphaFoldDB" id="A0A0E9SGK3"/>
<sequence length="49" mass="5432">MQPATLKREEVGAFLTRTGVKPNLPTHLYRSGCGCVCFSHNDMTSMCNE</sequence>
<reference evidence="1" key="2">
    <citation type="journal article" date="2015" name="Fish Shellfish Immunol.">
        <title>Early steps in the European eel (Anguilla anguilla)-Vibrio vulnificus interaction in the gills: Role of the RtxA13 toxin.</title>
        <authorList>
            <person name="Callol A."/>
            <person name="Pajuelo D."/>
            <person name="Ebbesson L."/>
            <person name="Teles M."/>
            <person name="MacKenzie S."/>
            <person name="Amaro C."/>
        </authorList>
    </citation>
    <scope>NUCLEOTIDE SEQUENCE</scope>
</reference>
<evidence type="ECO:0000313" key="1">
    <source>
        <dbReference type="EMBL" id="JAH39790.1"/>
    </source>
</evidence>
<protein>
    <submittedName>
        <fullName evidence="1">Uncharacterized protein</fullName>
    </submittedName>
</protein>
<dbReference type="EMBL" id="GBXM01068787">
    <property type="protein sequence ID" value="JAH39790.1"/>
    <property type="molecule type" value="Transcribed_RNA"/>
</dbReference>
<reference evidence="1" key="1">
    <citation type="submission" date="2014-11" db="EMBL/GenBank/DDBJ databases">
        <authorList>
            <person name="Amaro Gonzalez C."/>
        </authorList>
    </citation>
    <scope>NUCLEOTIDE SEQUENCE</scope>
</reference>
<name>A0A0E9SGK3_ANGAN</name>
<proteinExistence type="predicted"/>
<accession>A0A0E9SGK3</accession>
<organism evidence="1">
    <name type="scientific">Anguilla anguilla</name>
    <name type="common">European freshwater eel</name>
    <name type="synonym">Muraena anguilla</name>
    <dbReference type="NCBI Taxonomy" id="7936"/>
    <lineage>
        <taxon>Eukaryota</taxon>
        <taxon>Metazoa</taxon>
        <taxon>Chordata</taxon>
        <taxon>Craniata</taxon>
        <taxon>Vertebrata</taxon>
        <taxon>Euteleostomi</taxon>
        <taxon>Actinopterygii</taxon>
        <taxon>Neopterygii</taxon>
        <taxon>Teleostei</taxon>
        <taxon>Anguilliformes</taxon>
        <taxon>Anguillidae</taxon>
        <taxon>Anguilla</taxon>
    </lineage>
</organism>